<feature type="transmembrane region" description="Helical" evidence="1">
    <location>
        <begin position="215"/>
        <end position="232"/>
    </location>
</feature>
<organism evidence="2 3">
    <name type="scientific">Cinara cedri</name>
    <dbReference type="NCBI Taxonomy" id="506608"/>
    <lineage>
        <taxon>Eukaryota</taxon>
        <taxon>Metazoa</taxon>
        <taxon>Ecdysozoa</taxon>
        <taxon>Arthropoda</taxon>
        <taxon>Hexapoda</taxon>
        <taxon>Insecta</taxon>
        <taxon>Pterygota</taxon>
        <taxon>Neoptera</taxon>
        <taxon>Paraneoptera</taxon>
        <taxon>Hemiptera</taxon>
        <taxon>Sternorrhyncha</taxon>
        <taxon>Aphidomorpha</taxon>
        <taxon>Aphidoidea</taxon>
        <taxon>Aphididae</taxon>
        <taxon>Lachninae</taxon>
        <taxon>Cinara</taxon>
    </lineage>
</organism>
<reference evidence="2 3" key="1">
    <citation type="submission" date="2019-08" db="EMBL/GenBank/DDBJ databases">
        <authorList>
            <person name="Alioto T."/>
            <person name="Alioto T."/>
            <person name="Gomez Garrido J."/>
        </authorList>
    </citation>
    <scope>NUCLEOTIDE SEQUENCE [LARGE SCALE GENOMIC DNA]</scope>
</reference>
<name>A0A5E4M5X7_9HEMI</name>
<feature type="transmembrane region" description="Helical" evidence="1">
    <location>
        <begin position="105"/>
        <end position="123"/>
    </location>
</feature>
<feature type="transmembrane region" description="Helical" evidence="1">
    <location>
        <begin position="12"/>
        <end position="36"/>
    </location>
</feature>
<accession>A0A5E4M5X7</accession>
<evidence type="ECO:0000256" key="1">
    <source>
        <dbReference type="SAM" id="Phobius"/>
    </source>
</evidence>
<gene>
    <name evidence="2" type="ORF">CINCED_3A005409</name>
</gene>
<dbReference type="Proteomes" id="UP000325440">
    <property type="component" value="Unassembled WGS sequence"/>
</dbReference>
<evidence type="ECO:0000313" key="2">
    <source>
        <dbReference type="EMBL" id="VVC27444.1"/>
    </source>
</evidence>
<dbReference type="AlphaFoldDB" id="A0A5E4M5X7"/>
<proteinExistence type="predicted"/>
<dbReference type="EMBL" id="CABPRJ010000116">
    <property type="protein sequence ID" value="VVC27444.1"/>
    <property type="molecule type" value="Genomic_DNA"/>
</dbReference>
<feature type="transmembrane region" description="Helical" evidence="1">
    <location>
        <begin position="76"/>
        <end position="99"/>
    </location>
</feature>
<keyword evidence="1" id="KW-1133">Transmembrane helix</keyword>
<keyword evidence="3" id="KW-1185">Reference proteome</keyword>
<feature type="transmembrane region" description="Helical" evidence="1">
    <location>
        <begin position="177"/>
        <end position="203"/>
    </location>
</feature>
<feature type="transmembrane region" description="Helical" evidence="1">
    <location>
        <begin position="270"/>
        <end position="288"/>
    </location>
</feature>
<sequence length="305" mass="31790">MTGFKIIGKAMWATAIYLLIIAVLGATGGIIASYVISHISGLSPLIANGIICIGASLPLIALSYFIVGSTKFFQSLAVAISCSCLAFSFGFPFILNYAFDFTLSPSVMGVLTAFYIVGVLHCLQRGFMPNYDVSKHVTKLSEGAAIAGFGAIDGIVTSYTISYISSLSPFIADLSPFTIGGMIGVGLLTSAFITSVLVKDLVLGSKAFSKKMARAIAYTGAAFGIGAGLVALDVTSSAAIGATVTVVNIGAISSLFALLERPRVMYPITIPYSLEIFSGSALVLLVAVEWQGVYKNYVSSTGRSI</sequence>
<keyword evidence="1" id="KW-0812">Transmembrane</keyword>
<keyword evidence="1" id="KW-0472">Membrane</keyword>
<protein>
    <submittedName>
        <fullName evidence="2">Uncharacterized protein</fullName>
    </submittedName>
</protein>
<feature type="transmembrane region" description="Helical" evidence="1">
    <location>
        <begin position="42"/>
        <end position="67"/>
    </location>
</feature>
<evidence type="ECO:0000313" key="3">
    <source>
        <dbReference type="Proteomes" id="UP000325440"/>
    </source>
</evidence>
<feature type="transmembrane region" description="Helical" evidence="1">
    <location>
        <begin position="144"/>
        <end position="165"/>
    </location>
</feature>
<feature type="transmembrane region" description="Helical" evidence="1">
    <location>
        <begin position="238"/>
        <end position="258"/>
    </location>
</feature>